<dbReference type="Proteomes" id="UP001054945">
    <property type="component" value="Unassembled WGS sequence"/>
</dbReference>
<dbReference type="CDD" id="cd15647">
    <property type="entry name" value="PHD_CBP"/>
    <property type="match status" value="1"/>
</dbReference>
<dbReference type="Gene3D" id="3.30.40.10">
    <property type="entry name" value="Zinc/RING finger domain, C3HC4 (zinc finger)"/>
    <property type="match status" value="1"/>
</dbReference>
<dbReference type="InterPro" id="IPR013083">
    <property type="entry name" value="Znf_RING/FYVE/PHD"/>
</dbReference>
<evidence type="ECO:0000256" key="6">
    <source>
        <dbReference type="ARBA" id="ARBA00023015"/>
    </source>
</evidence>
<evidence type="ECO:0000313" key="13">
    <source>
        <dbReference type="EMBL" id="GIY41122.1"/>
    </source>
</evidence>
<dbReference type="PANTHER" id="PTHR13808:SF1">
    <property type="entry name" value="HISTONE ACETYLTRANSFERASE"/>
    <property type="match status" value="1"/>
</dbReference>
<comment type="caution">
    <text evidence="13">The sequence shown here is derived from an EMBL/GenBank/DDBJ whole genome shotgun (WGS) entry which is preliminary data.</text>
</comment>
<dbReference type="InterPro" id="IPR011011">
    <property type="entry name" value="Znf_FYVE_PHD"/>
</dbReference>
<reference evidence="13 14" key="1">
    <citation type="submission" date="2021-06" db="EMBL/GenBank/DDBJ databases">
        <title>Caerostris extrusa draft genome.</title>
        <authorList>
            <person name="Kono N."/>
            <person name="Arakawa K."/>
        </authorList>
    </citation>
    <scope>NUCLEOTIDE SEQUENCE [LARGE SCALE GENOMIC DNA]</scope>
</reference>
<protein>
    <recommendedName>
        <fullName evidence="3">histone acetyltransferase</fullName>
        <ecNumber evidence="3">2.3.1.48</ecNumber>
    </recommendedName>
</protein>
<name>A0AAV4T6T1_CAEEX</name>
<dbReference type="GO" id="GO:0000123">
    <property type="term" value="C:histone acetyltransferase complex"/>
    <property type="evidence" value="ECO:0007669"/>
    <property type="project" value="TreeGrafter"/>
</dbReference>
<dbReference type="GO" id="GO:0005667">
    <property type="term" value="C:transcription regulator complex"/>
    <property type="evidence" value="ECO:0007669"/>
    <property type="project" value="TreeGrafter"/>
</dbReference>
<keyword evidence="8" id="KW-0539">Nucleus</keyword>
<dbReference type="Pfam" id="PF08214">
    <property type="entry name" value="HAT_KAT11"/>
    <property type="match status" value="2"/>
</dbReference>
<feature type="coiled-coil region" evidence="10">
    <location>
        <begin position="234"/>
        <end position="261"/>
    </location>
</feature>
<comment type="subcellular location">
    <subcellularLocation>
        <location evidence="2">Nucleus</location>
    </subcellularLocation>
</comment>
<evidence type="ECO:0000256" key="10">
    <source>
        <dbReference type="SAM" id="Coils"/>
    </source>
</evidence>
<dbReference type="PROSITE" id="PS51727">
    <property type="entry name" value="CBP_P300_HAT"/>
    <property type="match status" value="1"/>
</dbReference>
<gene>
    <name evidence="13" type="primary">CREBBP</name>
    <name evidence="13" type="ORF">CEXT_312231</name>
</gene>
<dbReference type="GO" id="GO:0031490">
    <property type="term" value="F:chromatin DNA binding"/>
    <property type="evidence" value="ECO:0007669"/>
    <property type="project" value="TreeGrafter"/>
</dbReference>
<dbReference type="SUPFAM" id="SSF57903">
    <property type="entry name" value="FYVE/PHD zinc finger"/>
    <property type="match status" value="1"/>
</dbReference>
<dbReference type="SMART" id="SM01250">
    <property type="entry name" value="KAT11"/>
    <property type="match status" value="1"/>
</dbReference>
<evidence type="ECO:0000256" key="8">
    <source>
        <dbReference type="ARBA" id="ARBA00023242"/>
    </source>
</evidence>
<keyword evidence="10" id="KW-0175">Coiled coil</keyword>
<keyword evidence="7" id="KW-0804">Transcription</keyword>
<dbReference type="EC" id="2.3.1.48" evidence="3"/>
<comment type="function">
    <text evidence="1">Acetyltransferase enzyme. Acetylates histones, giving a specific tag for transcriptional activation.</text>
</comment>
<evidence type="ECO:0000256" key="4">
    <source>
        <dbReference type="ARBA" id="ARBA00022679"/>
    </source>
</evidence>
<evidence type="ECO:0000256" key="1">
    <source>
        <dbReference type="ARBA" id="ARBA00002581"/>
    </source>
</evidence>
<evidence type="ECO:0000259" key="12">
    <source>
        <dbReference type="PROSITE" id="PS51727"/>
    </source>
</evidence>
<sequence>MKNDHLEQEPFVECTDCGRKLHQICVLHFEVIWPEGFTCDNCLKSKGKKKKENKFTSKNCGAGEVTIRVVSSSEKFVEVKPGMKARYVDTGQWPDTFPYRAKALFAFEEIDGVDTCFFGMHVQEYGSDCSAPNTRRVYIAYLDSVHFFRPKQFRTAVYHEILLGYLDYAKLLGYTMAHIWAYSKNGIKKMLDKGTVDRIVLDYKDILKQATEDNLQSASELPYFEGDFFWPNVLEESIKELDQEQEEKRKQEASAAAAAEAAARAAVASSDANGEGEDSMDGKKKGQKASSRNKKSNKSKNNQRKNNKKSTVPYTGNDLSTKIYSTMEKHKEVFFVIRLHSVQAAASLPAVGDPDPFYYM</sequence>
<evidence type="ECO:0000313" key="14">
    <source>
        <dbReference type="Proteomes" id="UP001054945"/>
    </source>
</evidence>
<evidence type="ECO:0000256" key="2">
    <source>
        <dbReference type="ARBA" id="ARBA00004123"/>
    </source>
</evidence>
<accession>A0AAV4T6T1</accession>
<keyword evidence="5" id="KW-0156">Chromatin regulator</keyword>
<comment type="catalytic activity">
    <reaction evidence="9">
        <text>L-lysyl-[protein] + acetyl-CoA = N(6)-acetyl-L-lysyl-[protein] + CoA + H(+)</text>
        <dbReference type="Rhea" id="RHEA:45948"/>
        <dbReference type="Rhea" id="RHEA-COMP:9752"/>
        <dbReference type="Rhea" id="RHEA-COMP:10731"/>
        <dbReference type="ChEBI" id="CHEBI:15378"/>
        <dbReference type="ChEBI" id="CHEBI:29969"/>
        <dbReference type="ChEBI" id="CHEBI:57287"/>
        <dbReference type="ChEBI" id="CHEBI:57288"/>
        <dbReference type="ChEBI" id="CHEBI:61930"/>
        <dbReference type="EC" id="2.3.1.48"/>
    </reaction>
</comment>
<organism evidence="13 14">
    <name type="scientific">Caerostris extrusa</name>
    <name type="common">Bark spider</name>
    <name type="synonym">Caerostris bankana</name>
    <dbReference type="NCBI Taxonomy" id="172846"/>
    <lineage>
        <taxon>Eukaryota</taxon>
        <taxon>Metazoa</taxon>
        <taxon>Ecdysozoa</taxon>
        <taxon>Arthropoda</taxon>
        <taxon>Chelicerata</taxon>
        <taxon>Arachnida</taxon>
        <taxon>Araneae</taxon>
        <taxon>Araneomorphae</taxon>
        <taxon>Entelegynae</taxon>
        <taxon>Araneoidea</taxon>
        <taxon>Araneidae</taxon>
        <taxon>Caerostris</taxon>
    </lineage>
</organism>
<keyword evidence="4" id="KW-0808">Transferase</keyword>
<dbReference type="InterPro" id="IPR013178">
    <property type="entry name" value="Histone_AcTrfase_Rtt109/CBP"/>
</dbReference>
<dbReference type="InterPro" id="IPR031162">
    <property type="entry name" value="CBP_P300_HAT"/>
</dbReference>
<evidence type="ECO:0000256" key="5">
    <source>
        <dbReference type="ARBA" id="ARBA00022853"/>
    </source>
</evidence>
<proteinExistence type="predicted"/>
<keyword evidence="14" id="KW-1185">Reference proteome</keyword>
<dbReference type="GO" id="GO:0004402">
    <property type="term" value="F:histone acetyltransferase activity"/>
    <property type="evidence" value="ECO:0007669"/>
    <property type="project" value="InterPro"/>
</dbReference>
<dbReference type="EMBL" id="BPLR01010696">
    <property type="protein sequence ID" value="GIY41122.1"/>
    <property type="molecule type" value="Genomic_DNA"/>
</dbReference>
<dbReference type="Pfam" id="PF23570">
    <property type="entry name" value="PHD_P300"/>
    <property type="match status" value="1"/>
</dbReference>
<evidence type="ECO:0000256" key="3">
    <source>
        <dbReference type="ARBA" id="ARBA00013184"/>
    </source>
</evidence>
<feature type="compositionally biased region" description="Basic residues" evidence="11">
    <location>
        <begin position="285"/>
        <end position="308"/>
    </location>
</feature>
<dbReference type="PANTHER" id="PTHR13808">
    <property type="entry name" value="CBP/P300-RELATED"/>
    <property type="match status" value="1"/>
</dbReference>
<dbReference type="FunFam" id="3.30.40.10:FF:000034">
    <property type="entry name" value="Histone acetyltransferase p300"/>
    <property type="match status" value="1"/>
</dbReference>
<dbReference type="InterPro" id="IPR056484">
    <property type="entry name" value="PHD_P300"/>
</dbReference>
<dbReference type="GO" id="GO:0045944">
    <property type="term" value="P:positive regulation of transcription by RNA polymerase II"/>
    <property type="evidence" value="ECO:0007669"/>
    <property type="project" value="TreeGrafter"/>
</dbReference>
<evidence type="ECO:0000256" key="9">
    <source>
        <dbReference type="ARBA" id="ARBA00048017"/>
    </source>
</evidence>
<dbReference type="GO" id="GO:0005634">
    <property type="term" value="C:nucleus"/>
    <property type="evidence" value="ECO:0007669"/>
    <property type="project" value="UniProtKB-SubCell"/>
</dbReference>
<evidence type="ECO:0000256" key="11">
    <source>
        <dbReference type="SAM" id="MobiDB-lite"/>
    </source>
</evidence>
<feature type="region of interest" description="Disordered" evidence="11">
    <location>
        <begin position="266"/>
        <end position="318"/>
    </location>
</feature>
<dbReference type="AlphaFoldDB" id="A0AAV4T6T1"/>
<feature type="domain" description="CBP/p300-type HAT" evidence="12">
    <location>
        <begin position="28"/>
        <end position="360"/>
    </location>
</feature>
<dbReference type="GO" id="GO:0003713">
    <property type="term" value="F:transcription coactivator activity"/>
    <property type="evidence" value="ECO:0007669"/>
    <property type="project" value="TreeGrafter"/>
</dbReference>
<keyword evidence="6" id="KW-0805">Transcription regulation</keyword>
<evidence type="ECO:0000256" key="7">
    <source>
        <dbReference type="ARBA" id="ARBA00023163"/>
    </source>
</evidence>